<comment type="similarity">
    <text evidence="9">Belongs to the SecE/SEC61-gamma family.</text>
</comment>
<comment type="caution">
    <text evidence="9">Lacks conserved residue(s) required for the propagation of feature annotation.</text>
</comment>
<feature type="transmembrane region" description="Helical" evidence="9">
    <location>
        <begin position="119"/>
        <end position="143"/>
    </location>
</feature>
<evidence type="ECO:0000256" key="5">
    <source>
        <dbReference type="ARBA" id="ARBA00022927"/>
    </source>
</evidence>
<keyword evidence="8 9" id="KW-0472">Membrane</keyword>
<feature type="transmembrane region" description="Helical" evidence="9">
    <location>
        <begin position="42"/>
        <end position="59"/>
    </location>
</feature>
<dbReference type="InterPro" id="IPR001901">
    <property type="entry name" value="Translocase_SecE/Sec61-g"/>
</dbReference>
<keyword evidence="6 9" id="KW-1133">Transmembrane helix</keyword>
<sequence>MSDRKQKVKEMSVASLKQARQELRNRGQGAQRKTGRGNGAKLFLAAALVIGGAIGFSFLSQQPLYVRGAILGVSLLLSTLIVFFWCDTGPGLIRYIKDSVVEIKKVVWPPKNEAWRNTFFVLMFTAVLTLFLWLVDSFLVWLFTKIAE</sequence>
<dbReference type="GO" id="GO:0009306">
    <property type="term" value="P:protein secretion"/>
    <property type="evidence" value="ECO:0007669"/>
    <property type="project" value="UniProtKB-UniRule"/>
</dbReference>
<evidence type="ECO:0000256" key="2">
    <source>
        <dbReference type="ARBA" id="ARBA00022448"/>
    </source>
</evidence>
<dbReference type="GO" id="GO:0006605">
    <property type="term" value="P:protein targeting"/>
    <property type="evidence" value="ECO:0007669"/>
    <property type="project" value="UniProtKB-UniRule"/>
</dbReference>
<dbReference type="GO" id="GO:0065002">
    <property type="term" value="P:intracellular protein transmembrane transport"/>
    <property type="evidence" value="ECO:0007669"/>
    <property type="project" value="UniProtKB-UniRule"/>
</dbReference>
<comment type="caution">
    <text evidence="10">The sequence shown here is derived from an EMBL/GenBank/DDBJ whole genome shotgun (WGS) entry which is preliminary data.</text>
</comment>
<dbReference type="InterPro" id="IPR005807">
    <property type="entry name" value="SecE_bac"/>
</dbReference>
<dbReference type="GO" id="GO:0005886">
    <property type="term" value="C:plasma membrane"/>
    <property type="evidence" value="ECO:0007669"/>
    <property type="project" value="UniProtKB-UniRule"/>
</dbReference>
<evidence type="ECO:0000313" key="11">
    <source>
        <dbReference type="Proteomes" id="UP000078003"/>
    </source>
</evidence>
<organism evidence="10 11">
    <name type="scientific">Eikenella corrodens</name>
    <dbReference type="NCBI Taxonomy" id="539"/>
    <lineage>
        <taxon>Bacteria</taxon>
        <taxon>Pseudomonadati</taxon>
        <taxon>Pseudomonadota</taxon>
        <taxon>Betaproteobacteria</taxon>
        <taxon>Neisseriales</taxon>
        <taxon>Neisseriaceae</taxon>
        <taxon>Eikenella</taxon>
    </lineage>
</organism>
<proteinExistence type="inferred from homology"/>
<evidence type="ECO:0000256" key="3">
    <source>
        <dbReference type="ARBA" id="ARBA00022475"/>
    </source>
</evidence>
<dbReference type="HAMAP" id="MF_00422">
    <property type="entry name" value="SecE"/>
    <property type="match status" value="1"/>
</dbReference>
<keyword evidence="3 9" id="KW-1003">Cell membrane</keyword>
<comment type="function">
    <text evidence="9">Essential subunit of the Sec protein translocation channel SecYEG. Clamps together the 2 halves of SecY. May contact the channel plug during translocation.</text>
</comment>
<dbReference type="GO" id="GO:0008320">
    <property type="term" value="F:protein transmembrane transporter activity"/>
    <property type="evidence" value="ECO:0007669"/>
    <property type="project" value="UniProtKB-UniRule"/>
</dbReference>
<reference evidence="11" key="1">
    <citation type="submission" date="2016-05" db="EMBL/GenBank/DDBJ databases">
        <title>Draft genome of Corynebacterium afermentans subsp. afermentans LCDC 88199T.</title>
        <authorList>
            <person name="Bernier A.-M."/>
            <person name="Bernard K."/>
        </authorList>
    </citation>
    <scope>NUCLEOTIDE SEQUENCE [LARGE SCALE GENOMIC DNA]</scope>
    <source>
        <strain evidence="11">NML01-0328</strain>
    </source>
</reference>
<dbReference type="RefSeq" id="WP_064083680.1">
    <property type="nucleotide sequence ID" value="NZ_LXSF01000002.1"/>
</dbReference>
<accession>A0A1A9RHP5</accession>
<evidence type="ECO:0000256" key="6">
    <source>
        <dbReference type="ARBA" id="ARBA00022989"/>
    </source>
</evidence>
<comment type="subunit">
    <text evidence="9">Component of the Sec protein translocase complex. Heterotrimer consisting of SecY, SecE and SecG subunits. The heterotrimers can form oligomers, although 1 heterotrimer is thought to be able to translocate proteins. Interacts with the ribosome. Interacts with SecDF, and other proteins may be involved. Interacts with SecA.</text>
</comment>
<protein>
    <recommendedName>
        <fullName evidence="9">Protein translocase subunit SecE</fullName>
    </recommendedName>
</protein>
<dbReference type="Gene3D" id="1.20.5.1030">
    <property type="entry name" value="Preprotein translocase secy subunit"/>
    <property type="match status" value="1"/>
</dbReference>
<feature type="transmembrane region" description="Helical" evidence="9">
    <location>
        <begin position="65"/>
        <end position="86"/>
    </location>
</feature>
<dbReference type="PANTHER" id="PTHR33910">
    <property type="entry name" value="PROTEIN TRANSLOCASE SUBUNIT SECE"/>
    <property type="match status" value="1"/>
</dbReference>
<evidence type="ECO:0000313" key="10">
    <source>
        <dbReference type="EMBL" id="OAM17492.1"/>
    </source>
</evidence>
<dbReference type="GO" id="GO:0043952">
    <property type="term" value="P:protein transport by the Sec complex"/>
    <property type="evidence" value="ECO:0007669"/>
    <property type="project" value="UniProtKB-UniRule"/>
</dbReference>
<keyword evidence="7 9" id="KW-0811">Translocation</keyword>
<evidence type="ECO:0000256" key="8">
    <source>
        <dbReference type="ARBA" id="ARBA00023136"/>
    </source>
</evidence>
<dbReference type="Pfam" id="PF00584">
    <property type="entry name" value="SecE"/>
    <property type="match status" value="1"/>
</dbReference>
<dbReference type="InterPro" id="IPR038379">
    <property type="entry name" value="SecE_sf"/>
</dbReference>
<dbReference type="Proteomes" id="UP000078003">
    <property type="component" value="Unassembled WGS sequence"/>
</dbReference>
<comment type="subcellular location">
    <subcellularLocation>
        <location evidence="1">Membrane</location>
    </subcellularLocation>
</comment>
<name>A0A1A9RHP5_EIKCO</name>
<evidence type="ECO:0000256" key="7">
    <source>
        <dbReference type="ARBA" id="ARBA00023010"/>
    </source>
</evidence>
<gene>
    <name evidence="9" type="primary">secE</name>
    <name evidence="10" type="ORF">A7P85_03905</name>
</gene>
<keyword evidence="2 9" id="KW-0813">Transport</keyword>
<keyword evidence="5 9" id="KW-0653">Protein transport</keyword>
<dbReference type="AlphaFoldDB" id="A0A1A9RHP5"/>
<dbReference type="PANTHER" id="PTHR33910:SF1">
    <property type="entry name" value="PROTEIN TRANSLOCASE SUBUNIT SECE"/>
    <property type="match status" value="1"/>
</dbReference>
<keyword evidence="4 9" id="KW-0812">Transmembrane</keyword>
<evidence type="ECO:0000256" key="1">
    <source>
        <dbReference type="ARBA" id="ARBA00004370"/>
    </source>
</evidence>
<evidence type="ECO:0000256" key="4">
    <source>
        <dbReference type="ARBA" id="ARBA00022692"/>
    </source>
</evidence>
<evidence type="ECO:0000256" key="9">
    <source>
        <dbReference type="HAMAP-Rule" id="MF_00422"/>
    </source>
</evidence>
<dbReference type="NCBIfam" id="TIGR00964">
    <property type="entry name" value="secE_bact"/>
    <property type="match status" value="1"/>
</dbReference>
<dbReference type="EMBL" id="LXSF01000002">
    <property type="protein sequence ID" value="OAM17492.1"/>
    <property type="molecule type" value="Genomic_DNA"/>
</dbReference>